<evidence type="ECO:0000259" key="2">
    <source>
        <dbReference type="Pfam" id="PF01261"/>
    </source>
</evidence>
<dbReference type="PROSITE" id="PS51318">
    <property type="entry name" value="TAT"/>
    <property type="match status" value="1"/>
</dbReference>
<dbReference type="EMBL" id="JAGKSB010000013">
    <property type="protein sequence ID" value="MBP3944110.1"/>
    <property type="molecule type" value="Genomic_DNA"/>
</dbReference>
<feature type="chain" id="PRO_5035889293" evidence="1">
    <location>
        <begin position="28"/>
        <end position="291"/>
    </location>
</feature>
<gene>
    <name evidence="3" type="ORF">J5U18_11190</name>
</gene>
<organism evidence="3 4">
    <name type="scientific">Rhinopithecimicrobium faecis</name>
    <dbReference type="NCBI Taxonomy" id="2820698"/>
    <lineage>
        <taxon>Bacteria</taxon>
        <taxon>Pseudomonadati</taxon>
        <taxon>Bacteroidota</taxon>
        <taxon>Sphingobacteriia</taxon>
        <taxon>Sphingobacteriales</taxon>
        <taxon>Sphingobacteriaceae</taxon>
        <taxon>Rhinopithecimicrobium</taxon>
    </lineage>
</organism>
<dbReference type="Pfam" id="PF01261">
    <property type="entry name" value="AP_endonuc_2"/>
    <property type="match status" value="1"/>
</dbReference>
<dbReference type="InterPro" id="IPR006311">
    <property type="entry name" value="TAT_signal"/>
</dbReference>
<evidence type="ECO:0000313" key="4">
    <source>
        <dbReference type="Proteomes" id="UP000679691"/>
    </source>
</evidence>
<evidence type="ECO:0000313" key="3">
    <source>
        <dbReference type="EMBL" id="MBP3944110.1"/>
    </source>
</evidence>
<dbReference type="PANTHER" id="PTHR12110">
    <property type="entry name" value="HYDROXYPYRUVATE ISOMERASE"/>
    <property type="match status" value="1"/>
</dbReference>
<dbReference type="Gene3D" id="3.20.20.150">
    <property type="entry name" value="Divalent-metal-dependent TIM barrel enzymes"/>
    <property type="match status" value="1"/>
</dbReference>
<keyword evidence="3" id="KW-0413">Isomerase</keyword>
<evidence type="ECO:0000256" key="1">
    <source>
        <dbReference type="SAM" id="SignalP"/>
    </source>
</evidence>
<dbReference type="AlphaFoldDB" id="A0A8T4HAH3"/>
<proteinExistence type="predicted"/>
<comment type="caution">
    <text evidence="3">The sequence shown here is derived from an EMBL/GenBank/DDBJ whole genome shotgun (WGS) entry which is preliminary data.</text>
</comment>
<dbReference type="InterPro" id="IPR036237">
    <property type="entry name" value="Xyl_isomerase-like_sf"/>
</dbReference>
<dbReference type="GO" id="GO:0016853">
    <property type="term" value="F:isomerase activity"/>
    <property type="evidence" value="ECO:0007669"/>
    <property type="project" value="UniProtKB-KW"/>
</dbReference>
<sequence length="291" mass="32655">MMLNRRNFLMQLGLLGAGLTMAPQLIAAKVPQKAGFQLYNLRAILASDVPGNLAKVAAAGYSVVETFGYSKENGFWGLKPEKLKSLLQENGLTSISGHYNFNKLFIDGDLSEVDNVLEAAKILGQQYIVIPWLAKGFIKDSATMDKTIAYIAKAAAHVKKAGLKLAYHNHDFEFIPVDGKVFYEQLLEKIDPKLLDFELDVYWVVRVGQDPVKWFEKYPGRFKLLHIKDMDKENPQLNTEIGNGSIDYKRIIAHAAVGGVKQLIMEQENFKIDPFESIKRSAAYMNANLIK</sequence>
<protein>
    <submittedName>
        <fullName evidence="3">Sugar phosphate isomerase/epimerase</fullName>
    </submittedName>
</protein>
<feature type="signal peptide" evidence="1">
    <location>
        <begin position="1"/>
        <end position="27"/>
    </location>
</feature>
<feature type="domain" description="Xylose isomerase-like TIM barrel" evidence="2">
    <location>
        <begin position="53"/>
        <end position="285"/>
    </location>
</feature>
<dbReference type="Proteomes" id="UP000679691">
    <property type="component" value="Unassembled WGS sequence"/>
</dbReference>
<keyword evidence="1" id="KW-0732">Signal</keyword>
<dbReference type="SUPFAM" id="SSF51658">
    <property type="entry name" value="Xylose isomerase-like"/>
    <property type="match status" value="1"/>
</dbReference>
<keyword evidence="4" id="KW-1185">Reference proteome</keyword>
<accession>A0A8T4HAH3</accession>
<dbReference type="InterPro" id="IPR050312">
    <property type="entry name" value="IolE/XylAMocC-like"/>
</dbReference>
<reference evidence="3" key="1">
    <citation type="submission" date="2021-03" db="EMBL/GenBank/DDBJ databases">
        <authorList>
            <person name="Lu T."/>
            <person name="Wang Q."/>
            <person name="Han X."/>
        </authorList>
    </citation>
    <scope>NUCLEOTIDE SEQUENCE</scope>
    <source>
        <strain evidence="3">WQ 2009</strain>
    </source>
</reference>
<dbReference type="PANTHER" id="PTHR12110:SF41">
    <property type="entry name" value="INOSOSE DEHYDRATASE"/>
    <property type="match status" value="1"/>
</dbReference>
<name>A0A8T4HAH3_9SPHI</name>
<dbReference type="InterPro" id="IPR013022">
    <property type="entry name" value="Xyl_isomerase-like_TIM-brl"/>
</dbReference>